<evidence type="ECO:0000313" key="7">
    <source>
        <dbReference type="Proteomes" id="UP000428803"/>
    </source>
</evidence>
<keyword evidence="7" id="KW-1185">Reference proteome</keyword>
<feature type="domain" description="IclR-ED" evidence="5">
    <location>
        <begin position="93"/>
        <end position="274"/>
    </location>
</feature>
<evidence type="ECO:0000256" key="1">
    <source>
        <dbReference type="ARBA" id="ARBA00023015"/>
    </source>
</evidence>
<organism evidence="6 7">
    <name type="scientific">Sphingorhabdus lacus</name>
    <dbReference type="NCBI Taxonomy" id="392610"/>
    <lineage>
        <taxon>Bacteria</taxon>
        <taxon>Pseudomonadati</taxon>
        <taxon>Pseudomonadota</taxon>
        <taxon>Alphaproteobacteria</taxon>
        <taxon>Sphingomonadales</taxon>
        <taxon>Sphingomonadaceae</taxon>
        <taxon>Sphingorhabdus</taxon>
    </lineage>
</organism>
<proteinExistence type="predicted"/>
<keyword evidence="1" id="KW-0805">Transcription regulation</keyword>
<keyword evidence="2" id="KW-0238">DNA-binding</keyword>
<dbReference type="InterPro" id="IPR050707">
    <property type="entry name" value="HTH_MetabolicPath_Reg"/>
</dbReference>
<gene>
    <name evidence="6" type="ORF">EUU25_00785</name>
</gene>
<keyword evidence="3" id="KW-0804">Transcription</keyword>
<dbReference type="GO" id="GO:0045892">
    <property type="term" value="P:negative regulation of DNA-templated transcription"/>
    <property type="evidence" value="ECO:0007669"/>
    <property type="project" value="TreeGrafter"/>
</dbReference>
<evidence type="ECO:0000313" key="6">
    <source>
        <dbReference type="EMBL" id="QGY79282.1"/>
    </source>
</evidence>
<dbReference type="Proteomes" id="UP000428803">
    <property type="component" value="Chromosome"/>
</dbReference>
<accession>A0A6I6L9P1</accession>
<dbReference type="GO" id="GO:0003700">
    <property type="term" value="F:DNA-binding transcription factor activity"/>
    <property type="evidence" value="ECO:0007669"/>
    <property type="project" value="TreeGrafter"/>
</dbReference>
<dbReference type="EMBL" id="CP035733">
    <property type="protein sequence ID" value="QGY79282.1"/>
    <property type="molecule type" value="Genomic_DNA"/>
</dbReference>
<dbReference type="Gene3D" id="3.30.450.40">
    <property type="match status" value="1"/>
</dbReference>
<evidence type="ECO:0000259" key="5">
    <source>
        <dbReference type="PROSITE" id="PS51078"/>
    </source>
</evidence>
<feature type="region of interest" description="Disordered" evidence="4">
    <location>
        <begin position="274"/>
        <end position="300"/>
    </location>
</feature>
<dbReference type="PANTHER" id="PTHR30136">
    <property type="entry name" value="HELIX-TURN-HELIX TRANSCRIPTIONAL REGULATOR, ICLR FAMILY"/>
    <property type="match status" value="1"/>
</dbReference>
<sequence length="300" mass="33184">MRAAEQIIKIAIRRNSVARTKNPNSEPKEYAAPALDKGLDIVELLCRAEAPLTPKQIAAELGRTVGELYRMIASLAARNYIAQVGDSYYITTKLFELAQINPPTHRLLLEARPIMQKLASDIEQSCHLTVYGQGRQIVIAKIESPSSMGYSIRLGSELDVIVSVSGRVLLAFQDDATRSLMIEEALRRRPDHIVSNLDKKLDSIRTKGFESAVSTQIRGMHAISFPILDSQRHAIAAISVPYADRIDLVDRRTIEDVEKALGLAAKALCLRMGGDPDTPHTQPPIDFSPTPAPRSRRTQK</sequence>
<dbReference type="GO" id="GO:0003677">
    <property type="term" value="F:DNA binding"/>
    <property type="evidence" value="ECO:0007669"/>
    <property type="project" value="UniProtKB-KW"/>
</dbReference>
<dbReference type="Gene3D" id="1.10.10.10">
    <property type="entry name" value="Winged helix-like DNA-binding domain superfamily/Winged helix DNA-binding domain"/>
    <property type="match status" value="1"/>
</dbReference>
<dbReference type="InterPro" id="IPR005471">
    <property type="entry name" value="Tscrpt_reg_IclR_N"/>
</dbReference>
<dbReference type="InterPro" id="IPR029016">
    <property type="entry name" value="GAF-like_dom_sf"/>
</dbReference>
<protein>
    <submittedName>
        <fullName evidence="6">IclR family transcriptional regulator</fullName>
    </submittedName>
</protein>
<dbReference type="SMART" id="SM00346">
    <property type="entry name" value="HTH_ICLR"/>
    <property type="match status" value="1"/>
</dbReference>
<dbReference type="Pfam" id="PF01614">
    <property type="entry name" value="IclR_C"/>
    <property type="match status" value="1"/>
</dbReference>
<dbReference type="InterPro" id="IPR014757">
    <property type="entry name" value="Tscrpt_reg_IclR_C"/>
</dbReference>
<evidence type="ECO:0000256" key="4">
    <source>
        <dbReference type="SAM" id="MobiDB-lite"/>
    </source>
</evidence>
<dbReference type="InterPro" id="IPR036390">
    <property type="entry name" value="WH_DNA-bd_sf"/>
</dbReference>
<dbReference type="SUPFAM" id="SSF55781">
    <property type="entry name" value="GAF domain-like"/>
    <property type="match status" value="1"/>
</dbReference>
<evidence type="ECO:0000256" key="3">
    <source>
        <dbReference type="ARBA" id="ARBA00023163"/>
    </source>
</evidence>
<name>A0A6I6L9P1_9SPHN</name>
<dbReference type="PANTHER" id="PTHR30136:SF7">
    <property type="entry name" value="HTH-TYPE TRANSCRIPTIONAL REGULATOR KDGR-RELATED"/>
    <property type="match status" value="1"/>
</dbReference>
<dbReference type="PROSITE" id="PS51078">
    <property type="entry name" value="ICLR_ED"/>
    <property type="match status" value="1"/>
</dbReference>
<dbReference type="Pfam" id="PF09339">
    <property type="entry name" value="HTH_IclR"/>
    <property type="match status" value="1"/>
</dbReference>
<dbReference type="AlphaFoldDB" id="A0A6I6L9P1"/>
<dbReference type="KEGG" id="slaa:EUU25_00785"/>
<reference evidence="7" key="1">
    <citation type="submission" date="2019-01" db="EMBL/GenBank/DDBJ databases">
        <title>Sphingorhabdus lacus sp.nov., isolated from an oligotrophic freshwater lake.</title>
        <authorList>
            <person name="Park M."/>
        </authorList>
    </citation>
    <scope>NUCLEOTIDE SEQUENCE [LARGE SCALE GENOMIC DNA]</scope>
    <source>
        <strain evidence="7">IMCC1753</strain>
    </source>
</reference>
<dbReference type="InterPro" id="IPR036388">
    <property type="entry name" value="WH-like_DNA-bd_sf"/>
</dbReference>
<dbReference type="OrthoDB" id="6057486at2"/>
<evidence type="ECO:0000256" key="2">
    <source>
        <dbReference type="ARBA" id="ARBA00023125"/>
    </source>
</evidence>
<dbReference type="SUPFAM" id="SSF46785">
    <property type="entry name" value="Winged helix' DNA-binding domain"/>
    <property type="match status" value="1"/>
</dbReference>